<dbReference type="GO" id="GO:0022857">
    <property type="term" value="F:transmembrane transporter activity"/>
    <property type="evidence" value="ECO:0007669"/>
    <property type="project" value="InterPro"/>
</dbReference>
<feature type="transmembrane region" description="Helical" evidence="1">
    <location>
        <begin position="262"/>
        <end position="281"/>
    </location>
</feature>
<dbReference type="KEGG" id="sace:GIY23_17315"/>
<evidence type="ECO:0000313" key="2">
    <source>
        <dbReference type="EMBL" id="QGK72367.1"/>
    </source>
</evidence>
<keyword evidence="1" id="KW-0472">Membrane</keyword>
<sequence>MGSVVLLALVALTLRPPITAIAPVLDRIQADLGLSTTLAGLLTTLPVICLGVFAFVAPGLRQRWGDERVLLGCLVVLFVGNAARAFGGAGALFGGTVVVGAGIAVANVALPGLIKRDFPQHVPAMTALYTMCLTLGGAVAASAVVPLAVGLGSWQFSIGLIAIPVLVALAVALVVVRRVSAGPPAPVAAHGLWRNPLAWQVTVFMGMQSLMAYVVFGWLPVILQGRGFSPETAGFMLGIQAAIQAAGSLTVPLLCRRSRDQRGIAVGLTLLVAAGFTGIVLGTAPGVVWVATVVLGVAQGASFGLALTLFGLRSPDSDTTAALSGTAQGAGYLLAAVGPFAVGVTHELAGNWTVPLVFVLGCCAAMGVAGLMAGRALHVPSVHAATRA</sequence>
<keyword evidence="1" id="KW-1133">Transmembrane helix</keyword>
<feature type="transmembrane region" description="Helical" evidence="1">
    <location>
        <begin position="197"/>
        <end position="221"/>
    </location>
</feature>
<dbReference type="EMBL" id="CP045929">
    <property type="protein sequence ID" value="QGK72367.1"/>
    <property type="molecule type" value="Genomic_DNA"/>
</dbReference>
<feature type="transmembrane region" description="Helical" evidence="1">
    <location>
        <begin position="126"/>
        <end position="148"/>
    </location>
</feature>
<evidence type="ECO:0000256" key="1">
    <source>
        <dbReference type="SAM" id="Phobius"/>
    </source>
</evidence>
<feature type="transmembrane region" description="Helical" evidence="1">
    <location>
        <begin position="354"/>
        <end position="373"/>
    </location>
</feature>
<protein>
    <submittedName>
        <fullName evidence="2">MFS transporter</fullName>
    </submittedName>
</protein>
<keyword evidence="1" id="KW-0812">Transmembrane</keyword>
<dbReference type="InterPro" id="IPR052524">
    <property type="entry name" value="MFS_Cyanate_Porter"/>
</dbReference>
<feature type="transmembrane region" description="Helical" evidence="1">
    <location>
        <begin position="69"/>
        <end position="86"/>
    </location>
</feature>
<keyword evidence="3" id="KW-1185">Reference proteome</keyword>
<gene>
    <name evidence="2" type="ORF">GIY23_17315</name>
</gene>
<dbReference type="PANTHER" id="PTHR23523">
    <property type="match status" value="1"/>
</dbReference>
<name>A0A5Q3QNM5_9PSEU</name>
<dbReference type="InterPro" id="IPR011701">
    <property type="entry name" value="MFS"/>
</dbReference>
<reference evidence="3" key="1">
    <citation type="submission" date="2019-11" db="EMBL/GenBank/DDBJ databases">
        <title>The complete genome sequence of Saccharopolyspora sp. E2A.</title>
        <authorList>
            <person name="Zhang G."/>
        </authorList>
    </citation>
    <scope>NUCLEOTIDE SEQUENCE [LARGE SCALE GENOMIC DNA]</scope>
    <source>
        <strain evidence="3">E2A</strain>
    </source>
</reference>
<evidence type="ECO:0000313" key="3">
    <source>
        <dbReference type="Proteomes" id="UP000371041"/>
    </source>
</evidence>
<feature type="transmembrane region" description="Helical" evidence="1">
    <location>
        <begin position="287"/>
        <end position="310"/>
    </location>
</feature>
<dbReference type="PANTHER" id="PTHR23523:SF2">
    <property type="entry name" value="2-NITROIMIDAZOLE TRANSPORTER"/>
    <property type="match status" value="1"/>
</dbReference>
<proteinExistence type="predicted"/>
<dbReference type="Pfam" id="PF07690">
    <property type="entry name" value="MFS_1"/>
    <property type="match status" value="1"/>
</dbReference>
<accession>A0A5Q3QNM5</accession>
<feature type="transmembrane region" description="Helical" evidence="1">
    <location>
        <begin position="154"/>
        <end position="176"/>
    </location>
</feature>
<dbReference type="SUPFAM" id="SSF103473">
    <property type="entry name" value="MFS general substrate transporter"/>
    <property type="match status" value="1"/>
</dbReference>
<dbReference type="AlphaFoldDB" id="A0A5Q3QNM5"/>
<dbReference type="InterPro" id="IPR036259">
    <property type="entry name" value="MFS_trans_sf"/>
</dbReference>
<organism evidence="2 3">
    <name type="scientific">Allosaccharopolyspora coralli</name>
    <dbReference type="NCBI Taxonomy" id="2665642"/>
    <lineage>
        <taxon>Bacteria</taxon>
        <taxon>Bacillati</taxon>
        <taxon>Actinomycetota</taxon>
        <taxon>Actinomycetes</taxon>
        <taxon>Pseudonocardiales</taxon>
        <taxon>Pseudonocardiaceae</taxon>
        <taxon>Allosaccharopolyspora</taxon>
    </lineage>
</organism>
<feature type="transmembrane region" description="Helical" evidence="1">
    <location>
        <begin position="322"/>
        <end position="342"/>
    </location>
</feature>
<feature type="transmembrane region" description="Helical" evidence="1">
    <location>
        <begin position="36"/>
        <end position="57"/>
    </location>
</feature>
<feature type="transmembrane region" description="Helical" evidence="1">
    <location>
        <begin position="233"/>
        <end position="255"/>
    </location>
</feature>
<dbReference type="CDD" id="cd17339">
    <property type="entry name" value="MFS_NIMT_CynX_like"/>
    <property type="match status" value="1"/>
</dbReference>
<dbReference type="Proteomes" id="UP000371041">
    <property type="component" value="Chromosome"/>
</dbReference>
<feature type="transmembrane region" description="Helical" evidence="1">
    <location>
        <begin position="92"/>
        <end position="114"/>
    </location>
</feature>
<dbReference type="Gene3D" id="1.20.1250.20">
    <property type="entry name" value="MFS general substrate transporter like domains"/>
    <property type="match status" value="1"/>
</dbReference>